<dbReference type="SUPFAM" id="SSF47090">
    <property type="entry name" value="PGBD-like"/>
    <property type="match status" value="1"/>
</dbReference>
<keyword evidence="3 8" id="KW-0479">Metal-binding</keyword>
<dbReference type="InterPro" id="IPR036365">
    <property type="entry name" value="PGBD-like_sf"/>
</dbReference>
<feature type="binding site" evidence="8">
    <location>
        <position position="238"/>
    </location>
    <ligand>
        <name>Ca(2+)</name>
        <dbReference type="ChEBI" id="CHEBI:29108"/>
        <label>1</label>
    </ligand>
</feature>
<evidence type="ECO:0000256" key="4">
    <source>
        <dbReference type="ARBA" id="ARBA00022801"/>
    </source>
</evidence>
<accession>A0AAW2CD95</accession>
<feature type="binding site" evidence="8">
    <location>
        <position position="258"/>
    </location>
    <ligand>
        <name>Zn(2+)</name>
        <dbReference type="ChEBI" id="CHEBI:29105"/>
        <label>2</label>
        <note>catalytic</note>
    </ligand>
</feature>
<sequence>MRVFLGYNYSVAMATNLSLFLSIILLLLVIQPIRGHSFQSLQHLEGSHKGQTVKGLHEIKCYLSAFGYLKLNHSIGLSKYDHASVKDKDEFDEHLERAIKSFQKNFNLNVTGRLDSSTLNEMMTPRCGVTDDDNMSPNYAFFNGKPKWDKNYLTYTFDSSVTPEVLEKLRPAVQQGFEEWLKWTQFTFAEARQGSKSDIVIGYYRGWHGDDQAFDGPGKVLAHAFPPTMGKIHFDADENWSIDKPNGDQIDMVSVATHEIGHILGLQHSTDVNAVMYPFLNFGMTKRELSHDDIDGVLALYGAP</sequence>
<evidence type="ECO:0000256" key="1">
    <source>
        <dbReference type="ARBA" id="ARBA00009614"/>
    </source>
</evidence>
<feature type="binding site" evidence="8">
    <location>
        <position position="210"/>
    </location>
    <ligand>
        <name>Zn(2+)</name>
        <dbReference type="ChEBI" id="CHEBI:29105"/>
        <label>1</label>
    </ligand>
</feature>
<keyword evidence="5 8" id="KW-0862">Zinc</keyword>
<feature type="binding site" evidence="8">
    <location>
        <position position="233"/>
    </location>
    <ligand>
        <name>Zn(2+)</name>
        <dbReference type="ChEBI" id="CHEBI:29105"/>
        <label>1</label>
    </ligand>
</feature>
<keyword evidence="6" id="KW-0482">Metalloprotease</keyword>
<comment type="similarity">
    <text evidence="1">Belongs to the peptidase M10A family. Matrix metalloproteinases (MMPs) subfamily.</text>
</comment>
<dbReference type="InterPro" id="IPR006026">
    <property type="entry name" value="Peptidase_Metallo"/>
</dbReference>
<feature type="binding site" evidence="8">
    <location>
        <position position="262"/>
    </location>
    <ligand>
        <name>Zn(2+)</name>
        <dbReference type="ChEBI" id="CHEBI:29105"/>
        <label>2</label>
        <note>catalytic</note>
    </ligand>
</feature>
<evidence type="ECO:0000259" key="9">
    <source>
        <dbReference type="SMART" id="SM00235"/>
    </source>
</evidence>
<feature type="domain" description="Peptidase metallopeptidase" evidence="9">
    <location>
        <begin position="144"/>
        <end position="303"/>
    </location>
</feature>
<dbReference type="Pfam" id="PF01471">
    <property type="entry name" value="PG_binding_1"/>
    <property type="match status" value="1"/>
</dbReference>
<feature type="binding site" description="in inhibited form" evidence="8">
    <location>
        <position position="127"/>
    </location>
    <ligand>
        <name>Zn(2+)</name>
        <dbReference type="ChEBI" id="CHEBI:29105"/>
        <label>2</label>
        <note>catalytic</note>
    </ligand>
</feature>
<evidence type="ECO:0000313" key="10">
    <source>
        <dbReference type="EMBL" id="KAK9996008.1"/>
    </source>
</evidence>
<feature type="active site" evidence="7">
    <location>
        <position position="259"/>
    </location>
</feature>
<dbReference type="PRINTS" id="PR00138">
    <property type="entry name" value="MATRIXIN"/>
</dbReference>
<comment type="caution">
    <text evidence="10">The sequence shown here is derived from an EMBL/GenBank/DDBJ whole genome shotgun (WGS) entry which is preliminary data.</text>
</comment>
<gene>
    <name evidence="10" type="ORF">SO802_020694</name>
</gene>
<dbReference type="InterPro" id="IPR001818">
    <property type="entry name" value="Pept_M10_metallopeptidase"/>
</dbReference>
<keyword evidence="4" id="KW-0378">Hydrolase</keyword>
<dbReference type="InterPro" id="IPR033739">
    <property type="entry name" value="M10A_MMP"/>
</dbReference>
<comment type="cofactor">
    <cofactor evidence="8">
        <name>Zn(2+)</name>
        <dbReference type="ChEBI" id="CHEBI:29105"/>
    </cofactor>
    <text evidence="8">Binds 2 Zn(2+) ions per subunit.</text>
</comment>
<dbReference type="GO" id="GO:0008270">
    <property type="term" value="F:zinc ion binding"/>
    <property type="evidence" value="ECO:0007669"/>
    <property type="project" value="InterPro"/>
</dbReference>
<dbReference type="GO" id="GO:0006508">
    <property type="term" value="P:proteolysis"/>
    <property type="evidence" value="ECO:0007669"/>
    <property type="project" value="UniProtKB-KW"/>
</dbReference>
<evidence type="ECO:0000256" key="8">
    <source>
        <dbReference type="PIRSR" id="PIRSR621190-2"/>
    </source>
</evidence>
<dbReference type="InterPro" id="IPR024079">
    <property type="entry name" value="MetalloPept_cat_dom_sf"/>
</dbReference>
<keyword evidence="11" id="KW-1185">Reference proteome</keyword>
<dbReference type="EMBL" id="JAZDWU010000007">
    <property type="protein sequence ID" value="KAK9996008.1"/>
    <property type="molecule type" value="Genomic_DNA"/>
</dbReference>
<comment type="cofactor">
    <cofactor evidence="8">
        <name>Ca(2+)</name>
        <dbReference type="ChEBI" id="CHEBI:29108"/>
    </cofactor>
    <text evidence="8">Can bind about 5 Ca(2+) ions per subunit.</text>
</comment>
<proteinExistence type="inferred from homology"/>
<protein>
    <recommendedName>
        <fullName evidence="9">Peptidase metallopeptidase domain-containing protein</fullName>
    </recommendedName>
</protein>
<evidence type="ECO:0000256" key="7">
    <source>
        <dbReference type="PIRSR" id="PIRSR621190-1"/>
    </source>
</evidence>
<dbReference type="Pfam" id="PF00413">
    <property type="entry name" value="Peptidase_M10"/>
    <property type="match status" value="1"/>
</dbReference>
<feature type="binding site" evidence="8">
    <location>
        <position position="235"/>
    </location>
    <ligand>
        <name>Ca(2+)</name>
        <dbReference type="ChEBI" id="CHEBI:29108"/>
        <label>3</label>
    </ligand>
</feature>
<dbReference type="GO" id="GO:0030574">
    <property type="term" value="P:collagen catabolic process"/>
    <property type="evidence" value="ECO:0007669"/>
    <property type="project" value="TreeGrafter"/>
</dbReference>
<keyword evidence="2" id="KW-0645">Protease</keyword>
<dbReference type="PANTHER" id="PTHR10201">
    <property type="entry name" value="MATRIX METALLOPROTEINASE"/>
    <property type="match status" value="1"/>
</dbReference>
<dbReference type="GO" id="GO:0031012">
    <property type="term" value="C:extracellular matrix"/>
    <property type="evidence" value="ECO:0007669"/>
    <property type="project" value="InterPro"/>
</dbReference>
<dbReference type="PANTHER" id="PTHR10201:SF268">
    <property type="entry name" value="PEPTIDASE METALLOPEPTIDASE DOMAIN-CONTAINING PROTEIN"/>
    <property type="match status" value="1"/>
</dbReference>
<dbReference type="Gene3D" id="3.40.390.10">
    <property type="entry name" value="Collagenase (Catalytic Domain)"/>
    <property type="match status" value="1"/>
</dbReference>
<evidence type="ECO:0000256" key="3">
    <source>
        <dbReference type="ARBA" id="ARBA00022723"/>
    </source>
</evidence>
<dbReference type="InterPro" id="IPR002477">
    <property type="entry name" value="Peptidoglycan-bd-like"/>
</dbReference>
<feature type="binding site" evidence="8">
    <location>
        <position position="223"/>
    </location>
    <ligand>
        <name>Zn(2+)</name>
        <dbReference type="ChEBI" id="CHEBI:29105"/>
        <label>1</label>
    </ligand>
</feature>
<feature type="binding site" evidence="8">
    <location>
        <position position="216"/>
    </location>
    <ligand>
        <name>Ca(2+)</name>
        <dbReference type="ChEBI" id="CHEBI:29108"/>
        <label>3</label>
    </ligand>
</feature>
<reference evidence="10 11" key="1">
    <citation type="submission" date="2024-01" db="EMBL/GenBank/DDBJ databases">
        <title>A telomere-to-telomere, gap-free genome of sweet tea (Lithocarpus litseifolius).</title>
        <authorList>
            <person name="Zhou J."/>
        </authorList>
    </citation>
    <scope>NUCLEOTIDE SEQUENCE [LARGE SCALE GENOMIC DNA]</scope>
    <source>
        <strain evidence="10">Zhou-2022a</strain>
        <tissue evidence="10">Leaf</tissue>
    </source>
</reference>
<evidence type="ECO:0000256" key="5">
    <source>
        <dbReference type="ARBA" id="ARBA00022833"/>
    </source>
</evidence>
<dbReference type="Proteomes" id="UP001459277">
    <property type="component" value="Unassembled WGS sequence"/>
</dbReference>
<evidence type="ECO:0000313" key="11">
    <source>
        <dbReference type="Proteomes" id="UP001459277"/>
    </source>
</evidence>
<keyword evidence="8" id="KW-0106">Calcium</keyword>
<evidence type="ECO:0000256" key="6">
    <source>
        <dbReference type="ARBA" id="ARBA00023049"/>
    </source>
</evidence>
<feature type="binding site" evidence="8">
    <location>
        <position position="238"/>
    </location>
    <ligand>
        <name>Ca(2+)</name>
        <dbReference type="ChEBI" id="CHEBI:29108"/>
        <label>3</label>
    </ligand>
</feature>
<organism evidence="10 11">
    <name type="scientific">Lithocarpus litseifolius</name>
    <dbReference type="NCBI Taxonomy" id="425828"/>
    <lineage>
        <taxon>Eukaryota</taxon>
        <taxon>Viridiplantae</taxon>
        <taxon>Streptophyta</taxon>
        <taxon>Embryophyta</taxon>
        <taxon>Tracheophyta</taxon>
        <taxon>Spermatophyta</taxon>
        <taxon>Magnoliopsida</taxon>
        <taxon>eudicotyledons</taxon>
        <taxon>Gunneridae</taxon>
        <taxon>Pentapetalae</taxon>
        <taxon>rosids</taxon>
        <taxon>fabids</taxon>
        <taxon>Fagales</taxon>
        <taxon>Fagaceae</taxon>
        <taxon>Lithocarpus</taxon>
    </lineage>
</organism>
<evidence type="ECO:0000256" key="2">
    <source>
        <dbReference type="ARBA" id="ARBA00022670"/>
    </source>
</evidence>
<dbReference type="AlphaFoldDB" id="A0AAW2CD95"/>
<feature type="binding site" evidence="8">
    <location>
        <position position="198"/>
    </location>
    <ligand>
        <name>Ca(2+)</name>
        <dbReference type="ChEBI" id="CHEBI:29108"/>
        <label>2</label>
    </ligand>
</feature>
<dbReference type="CDD" id="cd04278">
    <property type="entry name" value="ZnMc_MMP"/>
    <property type="match status" value="1"/>
</dbReference>
<feature type="binding site" evidence="8">
    <location>
        <position position="276"/>
    </location>
    <ligand>
        <name>Zn(2+)</name>
        <dbReference type="ChEBI" id="CHEBI:29105"/>
        <label>2</label>
        <note>catalytic</note>
    </ligand>
</feature>
<dbReference type="GO" id="GO:0030198">
    <property type="term" value="P:extracellular matrix organization"/>
    <property type="evidence" value="ECO:0007669"/>
    <property type="project" value="TreeGrafter"/>
</dbReference>
<feature type="binding site" evidence="8">
    <location>
        <position position="215"/>
    </location>
    <ligand>
        <name>Ca(2+)</name>
        <dbReference type="ChEBI" id="CHEBI:29108"/>
        <label>3</label>
    </ligand>
</feature>
<feature type="binding site" evidence="8">
    <location>
        <position position="268"/>
    </location>
    <ligand>
        <name>Zn(2+)</name>
        <dbReference type="ChEBI" id="CHEBI:29105"/>
        <label>2</label>
        <note>catalytic</note>
    </ligand>
</feature>
<dbReference type="GO" id="GO:0004222">
    <property type="term" value="F:metalloendopeptidase activity"/>
    <property type="evidence" value="ECO:0007669"/>
    <property type="project" value="InterPro"/>
</dbReference>
<name>A0AAW2CD95_9ROSI</name>
<dbReference type="SMART" id="SM00235">
    <property type="entry name" value="ZnMc"/>
    <property type="match status" value="1"/>
</dbReference>
<dbReference type="InterPro" id="IPR021190">
    <property type="entry name" value="Pept_M10A"/>
</dbReference>
<dbReference type="SUPFAM" id="SSF55486">
    <property type="entry name" value="Metalloproteases ('zincins'), catalytic domain"/>
    <property type="match status" value="1"/>
</dbReference>
<feature type="binding site" evidence="8">
    <location>
        <position position="208"/>
    </location>
    <ligand>
        <name>Zn(2+)</name>
        <dbReference type="ChEBI" id="CHEBI:29105"/>
        <label>1</label>
    </ligand>
</feature>